<evidence type="ECO:0000256" key="1">
    <source>
        <dbReference type="ARBA" id="ARBA00023015"/>
    </source>
</evidence>
<feature type="DNA-binding region" description="H-T-H motif" evidence="4">
    <location>
        <begin position="62"/>
        <end position="81"/>
    </location>
</feature>
<dbReference type="Gene3D" id="1.10.357.10">
    <property type="entry name" value="Tetracycline Repressor, domain 2"/>
    <property type="match status" value="1"/>
</dbReference>
<dbReference type="Pfam" id="PF00440">
    <property type="entry name" value="TetR_N"/>
    <property type="match status" value="1"/>
</dbReference>
<dbReference type="InterPro" id="IPR025996">
    <property type="entry name" value="MT1864/Rv1816-like_C"/>
</dbReference>
<evidence type="ECO:0000259" key="5">
    <source>
        <dbReference type="PROSITE" id="PS50977"/>
    </source>
</evidence>
<accession>A0A6G9Y4K0</accession>
<dbReference type="KEGG" id="nah:F5544_00295"/>
<keyword evidence="2 4" id="KW-0238">DNA-binding</keyword>
<dbReference type="AlphaFoldDB" id="A0A6G9Y4K0"/>
<keyword evidence="1" id="KW-0805">Transcription regulation</keyword>
<dbReference type="PANTHER" id="PTHR30055">
    <property type="entry name" value="HTH-TYPE TRANSCRIPTIONAL REGULATOR RUTR"/>
    <property type="match status" value="1"/>
</dbReference>
<keyword evidence="7" id="KW-1185">Reference proteome</keyword>
<protein>
    <submittedName>
        <fullName evidence="6">TetR family transcriptional regulator</fullName>
    </submittedName>
</protein>
<dbReference type="Pfam" id="PF13305">
    <property type="entry name" value="TetR_C_33"/>
    <property type="match status" value="1"/>
</dbReference>
<organism evidence="6 7">
    <name type="scientific">Nocardia arthritidis</name>
    <dbReference type="NCBI Taxonomy" id="228602"/>
    <lineage>
        <taxon>Bacteria</taxon>
        <taxon>Bacillati</taxon>
        <taxon>Actinomycetota</taxon>
        <taxon>Actinomycetes</taxon>
        <taxon>Mycobacteriales</taxon>
        <taxon>Nocardiaceae</taxon>
        <taxon>Nocardia</taxon>
    </lineage>
</organism>
<evidence type="ECO:0000256" key="3">
    <source>
        <dbReference type="ARBA" id="ARBA00023163"/>
    </source>
</evidence>
<evidence type="ECO:0000313" key="7">
    <source>
        <dbReference type="Proteomes" id="UP000503540"/>
    </source>
</evidence>
<dbReference type="InterPro" id="IPR050109">
    <property type="entry name" value="HTH-type_TetR-like_transc_reg"/>
</dbReference>
<proteinExistence type="predicted"/>
<sequence length="240" mass="25313">MFALVNFAGVNLPSMWVGVNIDSMTNSGSAKRETPYHHGDLRNALVRAAAELAEHGGPEAVTVRAAARKVGVTPTAAYRHFTNHEQLLGAAQEQAQASLLGSMSEAVNSLAPESDPIDRLNAAGRGYIAFATREPGLFRTAFCESPWAAEPSDDNDAFGLLAKLLDDLVQSGFMDPAHRPHAEIMAWSTVHGLASLLIDGALSWLDDDAREQAIAATLDGIQRGLATAPNAAGTPTGTTE</sequence>
<dbReference type="PANTHER" id="PTHR30055:SF220">
    <property type="entry name" value="TETR-FAMILY REGULATORY PROTEIN"/>
    <property type="match status" value="1"/>
</dbReference>
<name>A0A6G9Y4K0_9NOCA</name>
<keyword evidence="3" id="KW-0804">Transcription</keyword>
<dbReference type="EMBL" id="CP046172">
    <property type="protein sequence ID" value="QIS07993.1"/>
    <property type="molecule type" value="Genomic_DNA"/>
</dbReference>
<dbReference type="SUPFAM" id="SSF48498">
    <property type="entry name" value="Tetracyclin repressor-like, C-terminal domain"/>
    <property type="match status" value="1"/>
</dbReference>
<dbReference type="InterPro" id="IPR036271">
    <property type="entry name" value="Tet_transcr_reg_TetR-rel_C_sf"/>
</dbReference>
<dbReference type="PROSITE" id="PS50977">
    <property type="entry name" value="HTH_TETR_2"/>
    <property type="match status" value="1"/>
</dbReference>
<evidence type="ECO:0000313" key="6">
    <source>
        <dbReference type="EMBL" id="QIS07993.1"/>
    </source>
</evidence>
<gene>
    <name evidence="6" type="ORF">F5544_00295</name>
</gene>
<evidence type="ECO:0000256" key="4">
    <source>
        <dbReference type="PROSITE-ProRule" id="PRU00335"/>
    </source>
</evidence>
<feature type="domain" description="HTH tetR-type" evidence="5">
    <location>
        <begin position="39"/>
        <end position="99"/>
    </location>
</feature>
<dbReference type="SUPFAM" id="SSF46689">
    <property type="entry name" value="Homeodomain-like"/>
    <property type="match status" value="1"/>
</dbReference>
<evidence type="ECO:0000256" key="2">
    <source>
        <dbReference type="ARBA" id="ARBA00023125"/>
    </source>
</evidence>
<reference evidence="6 7" key="1">
    <citation type="journal article" date="2019" name="ACS Chem. Biol.">
        <title>Identification and Mobilization of a Cryptic Antibiotic Biosynthesis Gene Locus from a Human-Pathogenic Nocardia Isolate.</title>
        <authorList>
            <person name="Herisse M."/>
            <person name="Ishida K."/>
            <person name="Porter J.L."/>
            <person name="Howden B."/>
            <person name="Hertweck C."/>
            <person name="Stinear T.P."/>
            <person name="Pidot S.J."/>
        </authorList>
    </citation>
    <scope>NUCLEOTIDE SEQUENCE [LARGE SCALE GENOMIC DNA]</scope>
    <source>
        <strain evidence="6 7">AUSMDU00012717</strain>
    </source>
</reference>
<dbReference type="InterPro" id="IPR001647">
    <property type="entry name" value="HTH_TetR"/>
</dbReference>
<dbReference type="InterPro" id="IPR009057">
    <property type="entry name" value="Homeodomain-like_sf"/>
</dbReference>
<dbReference type="Proteomes" id="UP000503540">
    <property type="component" value="Chromosome"/>
</dbReference>
<dbReference type="GO" id="GO:0000976">
    <property type="term" value="F:transcription cis-regulatory region binding"/>
    <property type="evidence" value="ECO:0007669"/>
    <property type="project" value="TreeGrafter"/>
</dbReference>
<dbReference type="GO" id="GO:0003700">
    <property type="term" value="F:DNA-binding transcription factor activity"/>
    <property type="evidence" value="ECO:0007669"/>
    <property type="project" value="TreeGrafter"/>
</dbReference>